<reference evidence="9" key="1">
    <citation type="submission" date="2015-02" db="EMBL/GenBank/DDBJ databases">
        <title>Genome sequencing for Strongylocentrotus purpuratus.</title>
        <authorList>
            <person name="Murali S."/>
            <person name="Liu Y."/>
            <person name="Vee V."/>
            <person name="English A."/>
            <person name="Wang M."/>
            <person name="Skinner E."/>
            <person name="Han Y."/>
            <person name="Muzny D.M."/>
            <person name="Worley K.C."/>
            <person name="Gibbs R.A."/>
        </authorList>
    </citation>
    <scope>NUCLEOTIDE SEQUENCE</scope>
</reference>
<evidence type="ECO:0000313" key="8">
    <source>
        <dbReference type="EnsemblMetazoa" id="XP_030850241"/>
    </source>
</evidence>
<dbReference type="InterPro" id="IPR057244">
    <property type="entry name" value="GAIN_B"/>
</dbReference>
<dbReference type="InParanoid" id="A0A7M7PH72"/>
<keyword evidence="4 6" id="KW-0472">Membrane</keyword>
<feature type="domain" description="GAIN-B" evidence="7">
    <location>
        <begin position="77"/>
        <end position="238"/>
    </location>
</feature>
<keyword evidence="2 6" id="KW-0812">Transmembrane</keyword>
<reference evidence="8" key="2">
    <citation type="submission" date="2021-01" db="UniProtKB">
        <authorList>
            <consortium name="EnsemblMetazoa"/>
        </authorList>
    </citation>
    <scope>IDENTIFICATION</scope>
</reference>
<evidence type="ECO:0000259" key="7">
    <source>
        <dbReference type="PROSITE" id="PS50221"/>
    </source>
</evidence>
<keyword evidence="9" id="KW-1185">Reference proteome</keyword>
<dbReference type="RefSeq" id="XP_030850241.1">
    <property type="nucleotide sequence ID" value="XM_030994381.1"/>
</dbReference>
<dbReference type="Pfam" id="PF01825">
    <property type="entry name" value="GPS"/>
    <property type="match status" value="1"/>
</dbReference>
<organism evidence="8 9">
    <name type="scientific">Strongylocentrotus purpuratus</name>
    <name type="common">Purple sea urchin</name>
    <dbReference type="NCBI Taxonomy" id="7668"/>
    <lineage>
        <taxon>Eukaryota</taxon>
        <taxon>Metazoa</taxon>
        <taxon>Echinodermata</taxon>
        <taxon>Eleutherozoa</taxon>
        <taxon>Echinozoa</taxon>
        <taxon>Echinoidea</taxon>
        <taxon>Euechinoidea</taxon>
        <taxon>Echinacea</taxon>
        <taxon>Camarodonta</taxon>
        <taxon>Echinidea</taxon>
        <taxon>Strongylocentrotidae</taxon>
        <taxon>Strongylocentrotus</taxon>
    </lineage>
</organism>
<sequence>MTATVQVVVQSGTSCLVSRWLVLLFTDLIEELWRHPQMVLEGVDIFGAELSGEKCRIINSYSDGVHGRVVFSIIGDDSQSFDESDIQLSTDNLDSGNRGGVVQAAIVMGPETIEDTIGNIAFTVYRDDALFVRDGGQNNQVVHSGGNNDVRRNNTVNTNIIGASLGTNVTKHLNDPVTITLAHKHQNARNPQCVYWEYAINAWLSDGCNMTNTSETQTECQCNHLTNFAVLMDVSGIPRRSERVERLFRILSYIGCSLSIVGLLVTLAVYITDR</sequence>
<dbReference type="AlphaFoldDB" id="A0A7M7PH72"/>
<dbReference type="PROSITE" id="PS50221">
    <property type="entry name" value="GAIN_B"/>
    <property type="match status" value="1"/>
</dbReference>
<dbReference type="KEGG" id="spu:115927965"/>
<dbReference type="PANTHER" id="PTHR45692:SF1">
    <property type="entry name" value="G-PROTEIN COUPLED RECEPTORS FAMILY 2 PROFILE 2 DOMAIN-CONTAINING PROTEIN"/>
    <property type="match status" value="1"/>
</dbReference>
<dbReference type="EnsemblMetazoa" id="XM_030994381">
    <property type="protein sequence ID" value="XP_030850241"/>
    <property type="gene ID" value="LOC115927965"/>
</dbReference>
<dbReference type="PANTHER" id="PTHR45692">
    <property type="entry name" value="G_PROTEIN_RECEP_F2_4 DOMAIN-CONTAINING PROTEIN"/>
    <property type="match status" value="1"/>
</dbReference>
<dbReference type="OrthoDB" id="1100386at2759"/>
<proteinExistence type="predicted"/>
<dbReference type="GO" id="GO:0016020">
    <property type="term" value="C:membrane"/>
    <property type="evidence" value="ECO:0007669"/>
    <property type="project" value="UniProtKB-SubCell"/>
</dbReference>
<evidence type="ECO:0000256" key="1">
    <source>
        <dbReference type="ARBA" id="ARBA00004370"/>
    </source>
</evidence>
<protein>
    <recommendedName>
        <fullName evidence="7">GAIN-B domain-containing protein</fullName>
    </recommendedName>
</protein>
<feature type="transmembrane region" description="Helical" evidence="6">
    <location>
        <begin position="250"/>
        <end position="271"/>
    </location>
</feature>
<name>A0A7M7PH72_STRPU</name>
<dbReference type="InterPro" id="IPR046338">
    <property type="entry name" value="GAIN_dom_sf"/>
</dbReference>
<keyword evidence="3 6" id="KW-1133">Transmembrane helix</keyword>
<evidence type="ECO:0000256" key="3">
    <source>
        <dbReference type="ARBA" id="ARBA00022989"/>
    </source>
</evidence>
<evidence type="ECO:0000313" key="9">
    <source>
        <dbReference type="Proteomes" id="UP000007110"/>
    </source>
</evidence>
<dbReference type="Gene3D" id="2.60.220.50">
    <property type="match status" value="1"/>
</dbReference>
<evidence type="ECO:0000256" key="6">
    <source>
        <dbReference type="SAM" id="Phobius"/>
    </source>
</evidence>
<keyword evidence="5" id="KW-1015">Disulfide bond</keyword>
<dbReference type="InterPro" id="IPR000203">
    <property type="entry name" value="GPS"/>
</dbReference>
<dbReference type="GeneID" id="115927965"/>
<evidence type="ECO:0000256" key="5">
    <source>
        <dbReference type="ARBA" id="ARBA00023157"/>
    </source>
</evidence>
<comment type="subcellular location">
    <subcellularLocation>
        <location evidence="1">Membrane</location>
    </subcellularLocation>
</comment>
<dbReference type="Proteomes" id="UP000007110">
    <property type="component" value="Unassembled WGS sequence"/>
</dbReference>
<accession>A0A7M7PH72</accession>
<evidence type="ECO:0000256" key="4">
    <source>
        <dbReference type="ARBA" id="ARBA00023136"/>
    </source>
</evidence>
<evidence type="ECO:0000256" key="2">
    <source>
        <dbReference type="ARBA" id="ARBA00022692"/>
    </source>
</evidence>
<dbReference type="SMART" id="SM00303">
    <property type="entry name" value="GPS"/>
    <property type="match status" value="1"/>
</dbReference>